<keyword evidence="2" id="KW-1185">Reference proteome</keyword>
<organism evidence="1 2">
    <name type="scientific">Candidatus Syntrophosphaera thermopropionivorans</name>
    <dbReference type="NCBI Taxonomy" id="2593015"/>
    <lineage>
        <taxon>Bacteria</taxon>
        <taxon>Pseudomonadati</taxon>
        <taxon>Candidatus Cloacimonadota</taxon>
        <taxon>Candidatus Cloacimonadia</taxon>
        <taxon>Candidatus Cloacimonadales</taxon>
        <taxon>Candidatus Cloacimonadaceae</taxon>
        <taxon>Candidatus Syntrophosphaera</taxon>
    </lineage>
</organism>
<gene>
    <name evidence="1" type="primary">queD</name>
    <name evidence="1" type="ORF">E0946_00600</name>
</gene>
<proteinExistence type="predicted"/>
<comment type="caution">
    <text evidence="1">The sequence shown here is derived from an EMBL/GenBank/DDBJ whole genome shotgun (WGS) entry which is preliminary data.</text>
</comment>
<reference evidence="1" key="1">
    <citation type="submission" date="2019-03" db="EMBL/GenBank/DDBJ databases">
        <title>Candidatus Syntrophosphaera thermopropionivorans: a novel player in syntrophic propionate oxidation during anaerobic digestion.</title>
        <authorList>
            <person name="Dyksma S."/>
        </authorList>
    </citation>
    <scope>NUCLEOTIDE SEQUENCE</scope>
    <source>
        <strain evidence="1">W5</strain>
    </source>
</reference>
<dbReference type="EMBL" id="SMOG01000001">
    <property type="protein sequence ID" value="TDF74615.1"/>
    <property type="molecule type" value="Genomic_DNA"/>
</dbReference>
<protein>
    <submittedName>
        <fullName evidence="1">6-carboxytetrahydropterin synthase QueD</fullName>
    </submittedName>
</protein>
<evidence type="ECO:0000313" key="1">
    <source>
        <dbReference type="EMBL" id="TDF74615.1"/>
    </source>
</evidence>
<evidence type="ECO:0000313" key="2">
    <source>
        <dbReference type="Proteomes" id="UP000294588"/>
    </source>
</evidence>
<sequence length="123" mass="14167">MYKLSVYDYFSAAHRLRGYEGPCSNVHGHNWKVKVTFQTDTLDSLGMAIDFKVLKAKLWEILNQLDHIFLNELPIFKDINPTSENIARYIFESISESFKDSSLSLLEVELQESDKVSVIYSNA</sequence>
<name>A0AC61QL27_9BACT</name>
<accession>A0AC61QL27</accession>
<dbReference type="Proteomes" id="UP000294588">
    <property type="component" value="Unassembled WGS sequence"/>
</dbReference>